<evidence type="ECO:0000313" key="10">
    <source>
        <dbReference type="Proteomes" id="UP000567293"/>
    </source>
</evidence>
<dbReference type="SUPFAM" id="SSF103473">
    <property type="entry name" value="MFS general substrate transporter"/>
    <property type="match status" value="1"/>
</dbReference>
<dbReference type="Pfam" id="PF07690">
    <property type="entry name" value="MFS_1"/>
    <property type="match status" value="1"/>
</dbReference>
<dbReference type="GO" id="GO:0005886">
    <property type="term" value="C:plasma membrane"/>
    <property type="evidence" value="ECO:0007669"/>
    <property type="project" value="UniProtKB-SubCell"/>
</dbReference>
<feature type="transmembrane region" description="Helical" evidence="7">
    <location>
        <begin position="148"/>
        <end position="170"/>
    </location>
</feature>
<dbReference type="EMBL" id="JACDQQ010002264">
    <property type="protein sequence ID" value="MBA0087948.1"/>
    <property type="molecule type" value="Genomic_DNA"/>
</dbReference>
<comment type="subcellular location">
    <subcellularLocation>
        <location evidence="1">Cell membrane</location>
        <topology evidence="1">Multi-pass membrane protein</topology>
    </subcellularLocation>
</comment>
<feature type="transmembrane region" description="Helical" evidence="7">
    <location>
        <begin position="57"/>
        <end position="77"/>
    </location>
</feature>
<dbReference type="PANTHER" id="PTHR43266:SF2">
    <property type="entry name" value="MAJOR FACILITATOR SUPERFAMILY (MFS) PROFILE DOMAIN-CONTAINING PROTEIN"/>
    <property type="match status" value="1"/>
</dbReference>
<dbReference type="Gene3D" id="1.20.1250.20">
    <property type="entry name" value="MFS general substrate transporter like domains"/>
    <property type="match status" value="1"/>
</dbReference>
<comment type="caution">
    <text evidence="9">The sequence shown here is derived from an EMBL/GenBank/DDBJ whole genome shotgun (WGS) entry which is preliminary data.</text>
</comment>
<organism evidence="9 10">
    <name type="scientific">Candidatus Acidiferrum panamense</name>
    <dbReference type="NCBI Taxonomy" id="2741543"/>
    <lineage>
        <taxon>Bacteria</taxon>
        <taxon>Pseudomonadati</taxon>
        <taxon>Acidobacteriota</taxon>
        <taxon>Terriglobia</taxon>
        <taxon>Candidatus Acidiferrales</taxon>
        <taxon>Candidatus Acidiferrum</taxon>
    </lineage>
</organism>
<evidence type="ECO:0000256" key="1">
    <source>
        <dbReference type="ARBA" id="ARBA00004651"/>
    </source>
</evidence>
<keyword evidence="3" id="KW-1003">Cell membrane</keyword>
<evidence type="ECO:0000259" key="8">
    <source>
        <dbReference type="PROSITE" id="PS50850"/>
    </source>
</evidence>
<keyword evidence="5 7" id="KW-1133">Transmembrane helix</keyword>
<sequence length="208" mass="22913">MATASAHRVDWNLIWAQRGFRYFFVAMFVSLFGSGMNFAGVSWYILAATHSTVKVSWQVMVMTLPGLFVPFLGGVLIDRIDRRYLGVMLDLVRGFFVLLTAFIAWRGQLQLWHLYGMTLITGTGSAMYWATVNALVQEVIPPSQFTGANAAVLIGVQSGMLLAGAFVGFLYNTTGIAGILAIDGATYFVSAFCLHRLRSGYVSPCDRR</sequence>
<gene>
    <name evidence="9" type="ORF">HRJ53_23425</name>
</gene>
<dbReference type="PROSITE" id="PS50850">
    <property type="entry name" value="MFS"/>
    <property type="match status" value="1"/>
</dbReference>
<dbReference type="InterPro" id="IPR036259">
    <property type="entry name" value="MFS_trans_sf"/>
</dbReference>
<protein>
    <submittedName>
        <fullName evidence="9">MFS transporter</fullName>
    </submittedName>
</protein>
<evidence type="ECO:0000313" key="9">
    <source>
        <dbReference type="EMBL" id="MBA0087948.1"/>
    </source>
</evidence>
<feature type="transmembrane region" description="Helical" evidence="7">
    <location>
        <begin position="20"/>
        <end position="45"/>
    </location>
</feature>
<keyword evidence="10" id="KW-1185">Reference proteome</keyword>
<dbReference type="InterPro" id="IPR011701">
    <property type="entry name" value="MFS"/>
</dbReference>
<dbReference type="InterPro" id="IPR020846">
    <property type="entry name" value="MFS_dom"/>
</dbReference>
<evidence type="ECO:0000256" key="6">
    <source>
        <dbReference type="ARBA" id="ARBA00023136"/>
    </source>
</evidence>
<keyword evidence="6 7" id="KW-0472">Membrane</keyword>
<evidence type="ECO:0000256" key="5">
    <source>
        <dbReference type="ARBA" id="ARBA00022989"/>
    </source>
</evidence>
<accession>A0A7V8NUV2</accession>
<reference evidence="9" key="1">
    <citation type="submission" date="2020-06" db="EMBL/GenBank/DDBJ databases">
        <title>Legume-microbial interactions unlock mineral nutrients during tropical forest succession.</title>
        <authorList>
            <person name="Epihov D.Z."/>
        </authorList>
    </citation>
    <scope>NUCLEOTIDE SEQUENCE [LARGE SCALE GENOMIC DNA]</scope>
    <source>
        <strain evidence="9">Pan2503</strain>
    </source>
</reference>
<keyword evidence="2" id="KW-0813">Transport</keyword>
<keyword evidence="4 7" id="KW-0812">Transmembrane</keyword>
<name>A0A7V8NUV2_9BACT</name>
<evidence type="ECO:0000256" key="3">
    <source>
        <dbReference type="ARBA" id="ARBA00022475"/>
    </source>
</evidence>
<evidence type="ECO:0000256" key="7">
    <source>
        <dbReference type="SAM" id="Phobius"/>
    </source>
</evidence>
<dbReference type="PANTHER" id="PTHR43266">
    <property type="entry name" value="MACROLIDE-EFFLUX PROTEIN"/>
    <property type="match status" value="1"/>
</dbReference>
<dbReference type="Proteomes" id="UP000567293">
    <property type="component" value="Unassembled WGS sequence"/>
</dbReference>
<proteinExistence type="predicted"/>
<dbReference type="AlphaFoldDB" id="A0A7V8NUV2"/>
<evidence type="ECO:0000256" key="2">
    <source>
        <dbReference type="ARBA" id="ARBA00022448"/>
    </source>
</evidence>
<feature type="domain" description="Major facilitator superfamily (MFS) profile" evidence="8">
    <location>
        <begin position="19"/>
        <end position="208"/>
    </location>
</feature>
<feature type="non-terminal residue" evidence="9">
    <location>
        <position position="208"/>
    </location>
</feature>
<feature type="transmembrane region" description="Helical" evidence="7">
    <location>
        <begin position="84"/>
        <end position="105"/>
    </location>
</feature>
<dbReference type="GO" id="GO:0022857">
    <property type="term" value="F:transmembrane transporter activity"/>
    <property type="evidence" value="ECO:0007669"/>
    <property type="project" value="InterPro"/>
</dbReference>
<feature type="transmembrane region" description="Helical" evidence="7">
    <location>
        <begin position="111"/>
        <end position="136"/>
    </location>
</feature>
<evidence type="ECO:0000256" key="4">
    <source>
        <dbReference type="ARBA" id="ARBA00022692"/>
    </source>
</evidence>
<feature type="transmembrane region" description="Helical" evidence="7">
    <location>
        <begin position="176"/>
        <end position="194"/>
    </location>
</feature>
<dbReference type="CDD" id="cd06173">
    <property type="entry name" value="MFS_MefA_like"/>
    <property type="match status" value="1"/>
</dbReference>